<protein>
    <submittedName>
        <fullName evidence="2">Uncharacterized protein</fullName>
    </submittedName>
</protein>
<name>A0ABN8J0D2_9NEOP</name>
<organism evidence="2 3">
    <name type="scientific">Iphiclides podalirius</name>
    <name type="common">scarce swallowtail</name>
    <dbReference type="NCBI Taxonomy" id="110791"/>
    <lineage>
        <taxon>Eukaryota</taxon>
        <taxon>Metazoa</taxon>
        <taxon>Ecdysozoa</taxon>
        <taxon>Arthropoda</taxon>
        <taxon>Hexapoda</taxon>
        <taxon>Insecta</taxon>
        <taxon>Pterygota</taxon>
        <taxon>Neoptera</taxon>
        <taxon>Endopterygota</taxon>
        <taxon>Lepidoptera</taxon>
        <taxon>Glossata</taxon>
        <taxon>Ditrysia</taxon>
        <taxon>Papilionoidea</taxon>
        <taxon>Papilionidae</taxon>
        <taxon>Papilioninae</taxon>
        <taxon>Iphiclides</taxon>
    </lineage>
</organism>
<accession>A0ABN8J0D2</accession>
<feature type="non-terminal residue" evidence="2">
    <location>
        <position position="114"/>
    </location>
</feature>
<reference evidence="2" key="1">
    <citation type="submission" date="2022-03" db="EMBL/GenBank/DDBJ databases">
        <authorList>
            <person name="Martin H S."/>
        </authorList>
    </citation>
    <scope>NUCLEOTIDE SEQUENCE</scope>
</reference>
<gene>
    <name evidence="2" type="ORF">IPOD504_LOCUS15382</name>
</gene>
<proteinExistence type="predicted"/>
<keyword evidence="3" id="KW-1185">Reference proteome</keyword>
<evidence type="ECO:0000256" key="1">
    <source>
        <dbReference type="SAM" id="MobiDB-lite"/>
    </source>
</evidence>
<dbReference type="Proteomes" id="UP000837857">
    <property type="component" value="Chromosome 6"/>
</dbReference>
<feature type="region of interest" description="Disordered" evidence="1">
    <location>
        <begin position="1"/>
        <end position="49"/>
    </location>
</feature>
<dbReference type="EMBL" id="OW152818">
    <property type="protein sequence ID" value="CAH2072049.1"/>
    <property type="molecule type" value="Genomic_DNA"/>
</dbReference>
<feature type="compositionally biased region" description="Basic and acidic residues" evidence="1">
    <location>
        <begin position="7"/>
        <end position="17"/>
    </location>
</feature>
<sequence>MLAATGARREGQSERSPTRNNSDSGVKQQVIKQAACKQRAINQPVSGHLPRIRRYDGRHVNVASAILHPRPVIALIARTHARAIDVTEYARGAHLAPLLPGNRGQFGTAPPPPI</sequence>
<feature type="compositionally biased region" description="Polar residues" evidence="1">
    <location>
        <begin position="18"/>
        <end position="31"/>
    </location>
</feature>
<evidence type="ECO:0000313" key="2">
    <source>
        <dbReference type="EMBL" id="CAH2072049.1"/>
    </source>
</evidence>
<evidence type="ECO:0000313" key="3">
    <source>
        <dbReference type="Proteomes" id="UP000837857"/>
    </source>
</evidence>